<dbReference type="EMBL" id="JASSZA010000008">
    <property type="protein sequence ID" value="KAK2103492.1"/>
    <property type="molecule type" value="Genomic_DNA"/>
</dbReference>
<proteinExistence type="predicted"/>
<evidence type="ECO:0000313" key="2">
    <source>
        <dbReference type="Proteomes" id="UP001266305"/>
    </source>
</evidence>
<organism evidence="1 2">
    <name type="scientific">Saguinus oedipus</name>
    <name type="common">Cotton-top tamarin</name>
    <name type="synonym">Oedipomidas oedipus</name>
    <dbReference type="NCBI Taxonomy" id="9490"/>
    <lineage>
        <taxon>Eukaryota</taxon>
        <taxon>Metazoa</taxon>
        <taxon>Chordata</taxon>
        <taxon>Craniata</taxon>
        <taxon>Vertebrata</taxon>
        <taxon>Euteleostomi</taxon>
        <taxon>Mammalia</taxon>
        <taxon>Eutheria</taxon>
        <taxon>Euarchontoglires</taxon>
        <taxon>Primates</taxon>
        <taxon>Haplorrhini</taxon>
        <taxon>Platyrrhini</taxon>
        <taxon>Cebidae</taxon>
        <taxon>Callitrichinae</taxon>
        <taxon>Saguinus</taxon>
    </lineage>
</organism>
<sequence>LVLADSGPGNALDPMGCALALDPSYAHLVLASLGSGLYLEHPGSNMVLTMPCPFHGFESALPWFCPGNTLALPFPPLP</sequence>
<dbReference type="Proteomes" id="UP001266305">
    <property type="component" value="Unassembled WGS sequence"/>
</dbReference>
<protein>
    <submittedName>
        <fullName evidence="1">Uncharacterized protein</fullName>
    </submittedName>
</protein>
<reference evidence="1 2" key="1">
    <citation type="submission" date="2023-05" db="EMBL/GenBank/DDBJ databases">
        <title>B98-5 Cell Line De Novo Hybrid Assembly: An Optical Mapping Approach.</title>
        <authorList>
            <person name="Kananen K."/>
            <person name="Auerbach J.A."/>
            <person name="Kautto E."/>
            <person name="Blachly J.S."/>
        </authorList>
    </citation>
    <scope>NUCLEOTIDE SEQUENCE [LARGE SCALE GENOMIC DNA]</scope>
    <source>
        <strain evidence="1">B95-8</strain>
        <tissue evidence="1">Cell line</tissue>
    </source>
</reference>
<gene>
    <name evidence="1" type="ORF">P7K49_017348</name>
</gene>
<accession>A0ABQ9V4X3</accession>
<name>A0ABQ9V4X3_SAGOE</name>
<keyword evidence="2" id="KW-1185">Reference proteome</keyword>
<evidence type="ECO:0000313" key="1">
    <source>
        <dbReference type="EMBL" id="KAK2103492.1"/>
    </source>
</evidence>
<feature type="non-terminal residue" evidence="1">
    <location>
        <position position="1"/>
    </location>
</feature>
<comment type="caution">
    <text evidence="1">The sequence shown here is derived from an EMBL/GenBank/DDBJ whole genome shotgun (WGS) entry which is preliminary data.</text>
</comment>